<organism evidence="1">
    <name type="scientific">bioreactor metagenome</name>
    <dbReference type="NCBI Taxonomy" id="1076179"/>
    <lineage>
        <taxon>unclassified sequences</taxon>
        <taxon>metagenomes</taxon>
        <taxon>ecological metagenomes</taxon>
    </lineage>
</organism>
<proteinExistence type="predicted"/>
<dbReference type="EMBL" id="VSSQ01119671">
    <property type="protein sequence ID" value="MPN53005.1"/>
    <property type="molecule type" value="Genomic_DNA"/>
</dbReference>
<comment type="caution">
    <text evidence="1">The sequence shown here is derived from an EMBL/GenBank/DDBJ whole genome shotgun (WGS) entry which is preliminary data.</text>
</comment>
<reference evidence="1" key="1">
    <citation type="submission" date="2019-08" db="EMBL/GenBank/DDBJ databases">
        <authorList>
            <person name="Kucharzyk K."/>
            <person name="Murdoch R.W."/>
            <person name="Higgins S."/>
            <person name="Loffler F."/>
        </authorList>
    </citation>
    <scope>NUCLEOTIDE SEQUENCE</scope>
</reference>
<accession>A0A645INT3</accession>
<name>A0A645INT3_9ZZZZ</name>
<gene>
    <name evidence="1" type="ORF">SDC9_200668</name>
</gene>
<protein>
    <submittedName>
        <fullName evidence="1">Uncharacterized protein</fullName>
    </submittedName>
</protein>
<sequence>MHECTAIGVLCPQQHGLGAGGNRGVGIDQCVASAVMQGRGVLQQTPQALLDAVVLLAADQRPHPHSLVARVAYGDFGQLCTDGLGHTVVQRLRYQHAAYGRAFLAGFDRHFAHHFTRQQGSGFAVHAMAGQQQRAVHAVGFDIAAH</sequence>
<dbReference type="AlphaFoldDB" id="A0A645INT3"/>
<evidence type="ECO:0000313" key="1">
    <source>
        <dbReference type="EMBL" id="MPN53005.1"/>
    </source>
</evidence>